<comment type="caution">
    <text evidence="1">The sequence shown here is derived from an EMBL/GenBank/DDBJ whole genome shotgun (WGS) entry which is preliminary data.</text>
</comment>
<organism evidence="1 2">
    <name type="scientific">Blastomyces percursus</name>
    <dbReference type="NCBI Taxonomy" id="1658174"/>
    <lineage>
        <taxon>Eukaryota</taxon>
        <taxon>Fungi</taxon>
        <taxon>Dikarya</taxon>
        <taxon>Ascomycota</taxon>
        <taxon>Pezizomycotina</taxon>
        <taxon>Eurotiomycetes</taxon>
        <taxon>Eurotiomycetidae</taxon>
        <taxon>Onygenales</taxon>
        <taxon>Ajellomycetaceae</taxon>
        <taxon>Blastomyces</taxon>
    </lineage>
</organism>
<dbReference type="OrthoDB" id="2104739at2759"/>
<gene>
    <name evidence="1" type="ORF">ACJ73_05153</name>
</gene>
<keyword evidence="2" id="KW-1185">Reference proteome</keyword>
<reference evidence="1 2" key="1">
    <citation type="submission" date="2015-08" db="EMBL/GenBank/DDBJ databases">
        <title>Emmonsia species relationships and genome sequence.</title>
        <authorList>
            <person name="Cuomo C.A."/>
            <person name="Schwartz I.S."/>
            <person name="Kenyon C."/>
            <person name="De Hoog G.S."/>
            <person name="Govender N.P."/>
            <person name="Botha A."/>
            <person name="Moreno L."/>
            <person name="De Vries M."/>
            <person name="Munoz J.F."/>
            <person name="Stielow J.B."/>
        </authorList>
    </citation>
    <scope>NUCLEOTIDE SEQUENCE [LARGE SCALE GENOMIC DNA]</scope>
    <source>
        <strain evidence="1 2">EI222</strain>
    </source>
</reference>
<name>A0A1J9QTE0_9EURO</name>
<evidence type="ECO:0000313" key="2">
    <source>
        <dbReference type="Proteomes" id="UP000242791"/>
    </source>
</evidence>
<evidence type="ECO:0000313" key="1">
    <source>
        <dbReference type="EMBL" id="OJD23491.1"/>
    </source>
</evidence>
<proteinExistence type="predicted"/>
<accession>A0A1J9QTE0</accession>
<sequence>MELSGVGEYIETILRDLDEVGDVRADGLGAHDESTTWWLGNQCVSSTARSVCRKWPFALCALYPQHPHKPLKEGFKSLI</sequence>
<protein>
    <submittedName>
        <fullName evidence="1">Uncharacterized protein</fullName>
    </submittedName>
</protein>
<dbReference type="AlphaFoldDB" id="A0A1J9QTE0"/>
<dbReference type="VEuPathDB" id="FungiDB:ACJ73_05153"/>
<dbReference type="Proteomes" id="UP000242791">
    <property type="component" value="Unassembled WGS sequence"/>
</dbReference>
<dbReference type="EMBL" id="LGTZ01000781">
    <property type="protein sequence ID" value="OJD23491.1"/>
    <property type="molecule type" value="Genomic_DNA"/>
</dbReference>